<proteinExistence type="predicted"/>
<evidence type="ECO:0000313" key="2">
    <source>
        <dbReference type="Proteomes" id="UP000032668"/>
    </source>
</evidence>
<accession>A0A0D6PDP8</accession>
<organism evidence="1 2">
    <name type="scientific">Acidocella aminolytica 101 = DSM 11237</name>
    <dbReference type="NCBI Taxonomy" id="1120923"/>
    <lineage>
        <taxon>Bacteria</taxon>
        <taxon>Pseudomonadati</taxon>
        <taxon>Pseudomonadota</taxon>
        <taxon>Alphaproteobacteria</taxon>
        <taxon>Acetobacterales</taxon>
        <taxon>Acidocellaceae</taxon>
        <taxon>Acidocella</taxon>
    </lineage>
</organism>
<comment type="caution">
    <text evidence="1">The sequence shown here is derived from an EMBL/GenBank/DDBJ whole genome shotgun (WGS) entry which is preliminary data.</text>
</comment>
<protein>
    <submittedName>
        <fullName evidence="1">Uncharacterized protein</fullName>
    </submittedName>
</protein>
<keyword evidence="2" id="KW-1185">Reference proteome</keyword>
<sequence length="78" mass="8020">MTQATHGATIVQGGMVSDQATTAQILALATPGMSTGTPTSDFTLIYKGRPLSFRNGIAFTADAMLKAAMAGQPVTWSS</sequence>
<dbReference type="STRING" id="1120923.SAMN02746095_02950"/>
<name>A0A0D6PDP8_9PROT</name>
<dbReference type="AlphaFoldDB" id="A0A0D6PDP8"/>
<dbReference type="RefSeq" id="WP_048878223.1">
    <property type="nucleotide sequence ID" value="NZ_BANC01000030.1"/>
</dbReference>
<reference evidence="1 2" key="1">
    <citation type="submission" date="2012-11" db="EMBL/GenBank/DDBJ databases">
        <title>Whole genome sequence of Acidocella aminolytica 101 = DSM 11237.</title>
        <authorList>
            <person name="Azuma Y."/>
            <person name="Higashiura N."/>
            <person name="Hirakawa H."/>
            <person name="Matsushita K."/>
        </authorList>
    </citation>
    <scope>NUCLEOTIDE SEQUENCE [LARGE SCALE GENOMIC DNA]</scope>
    <source>
        <strain evidence="2">101 / DSM 11237</strain>
    </source>
</reference>
<dbReference type="Proteomes" id="UP000032668">
    <property type="component" value="Unassembled WGS sequence"/>
</dbReference>
<dbReference type="EMBL" id="BANC01000030">
    <property type="protein sequence ID" value="GAN79782.1"/>
    <property type="molecule type" value="Genomic_DNA"/>
</dbReference>
<gene>
    <name evidence="1" type="ORF">Aam_030_015</name>
</gene>
<evidence type="ECO:0000313" key="1">
    <source>
        <dbReference type="EMBL" id="GAN79782.1"/>
    </source>
</evidence>